<gene>
    <name evidence="1" type="ORF">BHE90_014181</name>
</gene>
<evidence type="ECO:0000313" key="1">
    <source>
        <dbReference type="EMBL" id="RTE71416.1"/>
    </source>
</evidence>
<organism evidence="1 2">
    <name type="scientific">Fusarium euwallaceae</name>
    <dbReference type="NCBI Taxonomy" id="1147111"/>
    <lineage>
        <taxon>Eukaryota</taxon>
        <taxon>Fungi</taxon>
        <taxon>Dikarya</taxon>
        <taxon>Ascomycota</taxon>
        <taxon>Pezizomycotina</taxon>
        <taxon>Sordariomycetes</taxon>
        <taxon>Hypocreomycetidae</taxon>
        <taxon>Hypocreales</taxon>
        <taxon>Nectriaceae</taxon>
        <taxon>Fusarium</taxon>
        <taxon>Fusarium solani species complex</taxon>
    </lineage>
</organism>
<reference evidence="1 2" key="1">
    <citation type="submission" date="2017-06" db="EMBL/GenBank/DDBJ databases">
        <title>Comparative genomic analysis of Ambrosia Fusariam Clade fungi.</title>
        <authorList>
            <person name="Stajich J.E."/>
            <person name="Carrillo J."/>
            <person name="Kijimoto T."/>
            <person name="Eskalen A."/>
            <person name="O'Donnell K."/>
            <person name="Kasson M."/>
        </authorList>
    </citation>
    <scope>NUCLEOTIDE SEQUENCE [LARGE SCALE GENOMIC DNA]</scope>
    <source>
        <strain evidence="1 2">UCR1854</strain>
    </source>
</reference>
<protein>
    <submittedName>
        <fullName evidence="1">Uncharacterized protein</fullName>
    </submittedName>
</protein>
<sequence>MLRRIRFQEKEKEREDDGMAEIEVGMKLRRPGTWGFRPRWNEYEEVQMKRDIACATAYVADAMEEA</sequence>
<name>A0A430L6Q0_9HYPO</name>
<comment type="caution">
    <text evidence="1">The sequence shown here is derived from an EMBL/GenBank/DDBJ whole genome shotgun (WGS) entry which is preliminary data.</text>
</comment>
<accession>A0A430L6Q0</accession>
<evidence type="ECO:0000313" key="2">
    <source>
        <dbReference type="Proteomes" id="UP000287124"/>
    </source>
</evidence>
<proteinExistence type="predicted"/>
<dbReference type="AlphaFoldDB" id="A0A430L6Q0"/>
<keyword evidence="2" id="KW-1185">Reference proteome</keyword>
<dbReference type="EMBL" id="MIKF01000375">
    <property type="protein sequence ID" value="RTE71416.1"/>
    <property type="molecule type" value="Genomic_DNA"/>
</dbReference>
<dbReference type="Proteomes" id="UP000287124">
    <property type="component" value="Unassembled WGS sequence"/>
</dbReference>